<sequence length="130" mass="14120">MDHLFGFAILALAGSLIFFFATGFPAWPCSNNLFQGECTKDFEFREIGILFIVVGLLAFFTALLLIHFGVTRIEWAAWSALVFSGIVAALALGSIIFYVTKRDPASPYVSGVAAGLSVGLFVLLVIEYTE</sequence>
<feature type="transmembrane region" description="Helical" evidence="1">
    <location>
        <begin position="47"/>
        <end position="68"/>
    </location>
</feature>
<proteinExistence type="predicted"/>
<dbReference type="Proteomes" id="UP000278807">
    <property type="component" value="Unassembled WGS sequence"/>
</dbReference>
<keyword evidence="1" id="KW-0812">Transmembrane</keyword>
<name>A0A0R3TV75_RODNA</name>
<keyword evidence="1" id="KW-0472">Membrane</keyword>
<evidence type="ECO:0000313" key="4">
    <source>
        <dbReference type="WBParaSite" id="HNAJ_0001170801-mRNA-1"/>
    </source>
</evidence>
<feature type="transmembrane region" description="Helical" evidence="1">
    <location>
        <begin position="75"/>
        <end position="99"/>
    </location>
</feature>
<feature type="transmembrane region" description="Helical" evidence="1">
    <location>
        <begin position="105"/>
        <end position="126"/>
    </location>
</feature>
<feature type="transmembrane region" description="Helical" evidence="1">
    <location>
        <begin position="7"/>
        <end position="27"/>
    </location>
</feature>
<evidence type="ECO:0000256" key="1">
    <source>
        <dbReference type="SAM" id="Phobius"/>
    </source>
</evidence>
<dbReference type="WBParaSite" id="HNAJ_0001170801-mRNA-1">
    <property type="protein sequence ID" value="HNAJ_0001170801-mRNA-1"/>
    <property type="gene ID" value="HNAJ_0001170801"/>
</dbReference>
<accession>A0A0R3TV75</accession>
<reference evidence="2 3" key="2">
    <citation type="submission" date="2018-11" db="EMBL/GenBank/DDBJ databases">
        <authorList>
            <consortium name="Pathogen Informatics"/>
        </authorList>
    </citation>
    <scope>NUCLEOTIDE SEQUENCE [LARGE SCALE GENOMIC DNA]</scope>
</reference>
<evidence type="ECO:0000313" key="2">
    <source>
        <dbReference type="EMBL" id="VDO11121.1"/>
    </source>
</evidence>
<reference evidence="4" key="1">
    <citation type="submission" date="2017-02" db="UniProtKB">
        <authorList>
            <consortium name="WormBaseParasite"/>
        </authorList>
    </citation>
    <scope>IDENTIFICATION</scope>
</reference>
<dbReference type="AlphaFoldDB" id="A0A0R3TV75"/>
<evidence type="ECO:0000313" key="3">
    <source>
        <dbReference type="Proteomes" id="UP000278807"/>
    </source>
</evidence>
<keyword evidence="1" id="KW-1133">Transmembrane helix</keyword>
<protein>
    <submittedName>
        <fullName evidence="4">Transmembrane protein</fullName>
    </submittedName>
</protein>
<gene>
    <name evidence="2" type="ORF">HNAJ_LOCUS11698</name>
</gene>
<dbReference type="EMBL" id="UZAE01013739">
    <property type="protein sequence ID" value="VDO11121.1"/>
    <property type="molecule type" value="Genomic_DNA"/>
</dbReference>
<keyword evidence="3" id="KW-1185">Reference proteome</keyword>
<organism evidence="4">
    <name type="scientific">Rodentolepis nana</name>
    <name type="common">Dwarf tapeworm</name>
    <name type="synonym">Hymenolepis nana</name>
    <dbReference type="NCBI Taxonomy" id="102285"/>
    <lineage>
        <taxon>Eukaryota</taxon>
        <taxon>Metazoa</taxon>
        <taxon>Spiralia</taxon>
        <taxon>Lophotrochozoa</taxon>
        <taxon>Platyhelminthes</taxon>
        <taxon>Cestoda</taxon>
        <taxon>Eucestoda</taxon>
        <taxon>Cyclophyllidea</taxon>
        <taxon>Hymenolepididae</taxon>
        <taxon>Rodentolepis</taxon>
    </lineage>
</organism>